<evidence type="ECO:0000256" key="1">
    <source>
        <dbReference type="SAM" id="MobiDB-lite"/>
    </source>
</evidence>
<gene>
    <name evidence="2" type="ORF">P5673_017124</name>
</gene>
<evidence type="ECO:0000313" key="3">
    <source>
        <dbReference type="Proteomes" id="UP001249851"/>
    </source>
</evidence>
<evidence type="ECO:0008006" key="4">
    <source>
        <dbReference type="Google" id="ProtNLM"/>
    </source>
</evidence>
<feature type="region of interest" description="Disordered" evidence="1">
    <location>
        <begin position="38"/>
        <end position="60"/>
    </location>
</feature>
<dbReference type="EMBL" id="JARQWQ010000037">
    <property type="protein sequence ID" value="KAK2560150.1"/>
    <property type="molecule type" value="Genomic_DNA"/>
</dbReference>
<feature type="compositionally biased region" description="Polar residues" evidence="1">
    <location>
        <begin position="40"/>
        <end position="54"/>
    </location>
</feature>
<reference evidence="2" key="2">
    <citation type="journal article" date="2023" name="Science">
        <title>Genomic signatures of disease resistance in endangered staghorn corals.</title>
        <authorList>
            <person name="Vollmer S.V."/>
            <person name="Selwyn J.D."/>
            <person name="Despard B.A."/>
            <person name="Roesel C.L."/>
        </authorList>
    </citation>
    <scope>NUCLEOTIDE SEQUENCE</scope>
    <source>
        <strain evidence="2">K2</strain>
    </source>
</reference>
<accession>A0AAD9V482</accession>
<proteinExistence type="predicted"/>
<protein>
    <recommendedName>
        <fullName evidence="4">Diacylglycerol kinase</fullName>
    </recommendedName>
</protein>
<dbReference type="Proteomes" id="UP001249851">
    <property type="component" value="Unassembled WGS sequence"/>
</dbReference>
<dbReference type="AlphaFoldDB" id="A0AAD9V482"/>
<comment type="caution">
    <text evidence="2">The sequence shown here is derived from an EMBL/GenBank/DDBJ whole genome shotgun (WGS) entry which is preliminary data.</text>
</comment>
<sequence length="60" mass="6730">MPVQIDGEPWMQGPGKVIVRPTLSQAVMLTKTKAKLKNTRALTPSHQSSRSSSIFYKDWT</sequence>
<keyword evidence="3" id="KW-1185">Reference proteome</keyword>
<reference evidence="2" key="1">
    <citation type="journal article" date="2023" name="G3 (Bethesda)">
        <title>Whole genome assembly and annotation of the endangered Caribbean coral Acropora cervicornis.</title>
        <authorList>
            <person name="Selwyn J.D."/>
            <person name="Vollmer S.V."/>
        </authorList>
    </citation>
    <scope>NUCLEOTIDE SEQUENCE</scope>
    <source>
        <strain evidence="2">K2</strain>
    </source>
</reference>
<name>A0AAD9V482_ACRCE</name>
<evidence type="ECO:0000313" key="2">
    <source>
        <dbReference type="EMBL" id="KAK2560150.1"/>
    </source>
</evidence>
<organism evidence="2 3">
    <name type="scientific">Acropora cervicornis</name>
    <name type="common">Staghorn coral</name>
    <dbReference type="NCBI Taxonomy" id="6130"/>
    <lineage>
        <taxon>Eukaryota</taxon>
        <taxon>Metazoa</taxon>
        <taxon>Cnidaria</taxon>
        <taxon>Anthozoa</taxon>
        <taxon>Hexacorallia</taxon>
        <taxon>Scleractinia</taxon>
        <taxon>Astrocoeniina</taxon>
        <taxon>Acroporidae</taxon>
        <taxon>Acropora</taxon>
    </lineage>
</organism>